<dbReference type="OrthoDB" id="1453138at2"/>
<evidence type="ECO:0000256" key="1">
    <source>
        <dbReference type="PROSITE-ProRule" id="PRU00473"/>
    </source>
</evidence>
<dbReference type="RefSeq" id="WP_126679170.1">
    <property type="nucleotide sequence ID" value="NZ_CAUTIM010000061.1"/>
</dbReference>
<evidence type="ECO:0000256" key="2">
    <source>
        <dbReference type="SAM" id="SignalP"/>
    </source>
</evidence>
<dbReference type="InterPro" id="IPR036737">
    <property type="entry name" value="OmpA-like_sf"/>
</dbReference>
<keyword evidence="5" id="KW-1185">Reference proteome</keyword>
<proteinExistence type="predicted"/>
<evidence type="ECO:0000313" key="5">
    <source>
        <dbReference type="Proteomes" id="UP000278983"/>
    </source>
</evidence>
<accession>A0A432LMT2</accession>
<dbReference type="InterPro" id="IPR006665">
    <property type="entry name" value="OmpA-like"/>
</dbReference>
<name>A0A432LMT2_9BACT</name>
<sequence length="402" mass="44608">MKKFLIALAFAAVSVAGNAQDTYAYSKYSVATNSFWSNWFIQLGGQYDVFYSGQEHGLNMGQSLAKGFRGNFEASAAIGKWFTPGLGLRVKASGIWGRTVGTHREPGIYIPNGKLTTDNDMISGSKGFNFWTGQGQVMFNLSNMLLGYNPNRVWNFIPFAGGGFARNCTANRYSMGLGVGLLNEFNLSKRVALNIEAGWNRWESDFDGIDNNVDEGHRGWDSHDNVLYAEVGLTINVGKTGWNQVPDVDAIRAGYESRINDLNNIIRDRDAEIDSLKKIKPETIRITDTNTPAERFVATPISVFFNIDRTEIAELKDLVNVRALAEYAKETDSNLLVTGYADSATGTPKRNQWLSEKRADRVAGELVKMGIRENKIRKEAKGGVKILSPISYDRRATVQVVK</sequence>
<organism evidence="4 5">
    <name type="scientific">Prevotella koreensis</name>
    <dbReference type="NCBI Taxonomy" id="2490854"/>
    <lineage>
        <taxon>Bacteria</taxon>
        <taxon>Pseudomonadati</taxon>
        <taxon>Bacteroidota</taxon>
        <taxon>Bacteroidia</taxon>
        <taxon>Bacteroidales</taxon>
        <taxon>Prevotellaceae</taxon>
        <taxon>Prevotella</taxon>
    </lineage>
</organism>
<feature type="chain" id="PRO_5019235728" evidence="2">
    <location>
        <begin position="20"/>
        <end position="402"/>
    </location>
</feature>
<dbReference type="SUPFAM" id="SSF103088">
    <property type="entry name" value="OmpA-like"/>
    <property type="match status" value="1"/>
</dbReference>
<feature type="signal peptide" evidence="2">
    <location>
        <begin position="1"/>
        <end position="19"/>
    </location>
</feature>
<dbReference type="GO" id="GO:0016020">
    <property type="term" value="C:membrane"/>
    <property type="evidence" value="ECO:0007669"/>
    <property type="project" value="UniProtKB-UniRule"/>
</dbReference>
<evidence type="ECO:0000313" key="4">
    <source>
        <dbReference type="EMBL" id="RUL60076.1"/>
    </source>
</evidence>
<dbReference type="AlphaFoldDB" id="A0A432LMT2"/>
<gene>
    <name evidence="4" type="ORF">EHV08_10200</name>
</gene>
<dbReference type="Proteomes" id="UP000278983">
    <property type="component" value="Unassembled WGS sequence"/>
</dbReference>
<comment type="caution">
    <text evidence="4">The sequence shown here is derived from an EMBL/GenBank/DDBJ whole genome shotgun (WGS) entry which is preliminary data.</text>
</comment>
<evidence type="ECO:0000259" key="3">
    <source>
        <dbReference type="PROSITE" id="PS51123"/>
    </source>
</evidence>
<protein>
    <submittedName>
        <fullName evidence="4">OmpA family protein</fullName>
    </submittedName>
</protein>
<dbReference type="PROSITE" id="PS51123">
    <property type="entry name" value="OMPA_2"/>
    <property type="match status" value="1"/>
</dbReference>
<feature type="domain" description="OmpA-like" evidence="3">
    <location>
        <begin position="292"/>
        <end position="402"/>
    </location>
</feature>
<dbReference type="Gene3D" id="3.30.1330.60">
    <property type="entry name" value="OmpA-like domain"/>
    <property type="match status" value="1"/>
</dbReference>
<keyword evidence="1" id="KW-0472">Membrane</keyword>
<dbReference type="EMBL" id="RYYU01000001">
    <property type="protein sequence ID" value="RUL60076.1"/>
    <property type="molecule type" value="Genomic_DNA"/>
</dbReference>
<keyword evidence="2" id="KW-0732">Signal</keyword>
<reference evidence="4 5" key="1">
    <citation type="submission" date="2018-12" db="EMBL/GenBank/DDBJ databases">
        <title>Genome sequencing of Prevotella sp. KCOM 3155 (= JS262).</title>
        <authorList>
            <person name="Kook J.-K."/>
            <person name="Park S.-N."/>
            <person name="Lim Y.K."/>
        </authorList>
    </citation>
    <scope>NUCLEOTIDE SEQUENCE [LARGE SCALE GENOMIC DNA]</scope>
    <source>
        <strain evidence="4 5">KCOM 3155</strain>
    </source>
</reference>
<dbReference type="Pfam" id="PF00691">
    <property type="entry name" value="OmpA"/>
    <property type="match status" value="1"/>
</dbReference>